<accession>A0AC35GCJ6</accession>
<organism evidence="1 2">
    <name type="scientific">Panagrolaimus sp. PS1159</name>
    <dbReference type="NCBI Taxonomy" id="55785"/>
    <lineage>
        <taxon>Eukaryota</taxon>
        <taxon>Metazoa</taxon>
        <taxon>Ecdysozoa</taxon>
        <taxon>Nematoda</taxon>
        <taxon>Chromadorea</taxon>
        <taxon>Rhabditida</taxon>
        <taxon>Tylenchina</taxon>
        <taxon>Panagrolaimomorpha</taxon>
        <taxon>Panagrolaimoidea</taxon>
        <taxon>Panagrolaimidae</taxon>
        <taxon>Panagrolaimus</taxon>
    </lineage>
</organism>
<evidence type="ECO:0000313" key="2">
    <source>
        <dbReference type="WBParaSite" id="PS1159_v2.g3913.t1"/>
    </source>
</evidence>
<name>A0AC35GCJ6_9BILA</name>
<dbReference type="Proteomes" id="UP000887580">
    <property type="component" value="Unplaced"/>
</dbReference>
<sequence>MSPPNRFFFANEKSYVRALLRHEEARQKEIESLKKKHAECSKKAAALLDQIHITNYYDPSFKKIAHDFGHYDYWARNYAKMFKEMEAQDKKEADEVARRRKEELEEEDVYTEARKKEYESLKKKHAECSKLAAALLDQINVTKYYDPGFKKLAEDWSHYDDWERNYAKMIQHMEDQDKEAADEAARRRKEELEEEDVYTDEENETYVFLVPRRGPSGQSSDNNQESSGFASRGGGGRGGGFGQSNDNRGDGRGGGLASRGDGRGGGLASRGGDGR</sequence>
<reference evidence="2" key="1">
    <citation type="submission" date="2022-11" db="UniProtKB">
        <authorList>
            <consortium name="WormBaseParasite"/>
        </authorList>
    </citation>
    <scope>IDENTIFICATION</scope>
</reference>
<proteinExistence type="predicted"/>
<protein>
    <submittedName>
        <fullName evidence="2">Uncharacterized protein</fullName>
    </submittedName>
</protein>
<dbReference type="WBParaSite" id="PS1159_v2.g3913.t1">
    <property type="protein sequence ID" value="PS1159_v2.g3913.t1"/>
    <property type="gene ID" value="PS1159_v2.g3913"/>
</dbReference>
<evidence type="ECO:0000313" key="1">
    <source>
        <dbReference type="Proteomes" id="UP000887580"/>
    </source>
</evidence>